<reference evidence="1" key="1">
    <citation type="submission" date="2024-12" db="EMBL/GenBank/DDBJ databases">
        <title>Comparative genomics and development of molecular markers within Purpureocillium lilacinum and among Purpureocillium species.</title>
        <authorList>
            <person name="Yeh Z.-Y."/>
            <person name="Ni N.-T."/>
            <person name="Lo P.-H."/>
            <person name="Mushyakhwo K."/>
            <person name="Lin C.-F."/>
            <person name="Nai Y.-S."/>
        </authorList>
    </citation>
    <scope>NUCLEOTIDE SEQUENCE</scope>
    <source>
        <strain evidence="1">NCHU-NPUST-175</strain>
    </source>
</reference>
<name>A0ACC4DU58_PURLI</name>
<organism evidence="1 2">
    <name type="scientific">Purpureocillium lilacinum</name>
    <name type="common">Paecilomyces lilacinus</name>
    <dbReference type="NCBI Taxonomy" id="33203"/>
    <lineage>
        <taxon>Eukaryota</taxon>
        <taxon>Fungi</taxon>
        <taxon>Dikarya</taxon>
        <taxon>Ascomycota</taxon>
        <taxon>Pezizomycotina</taxon>
        <taxon>Sordariomycetes</taxon>
        <taxon>Hypocreomycetidae</taxon>
        <taxon>Hypocreales</taxon>
        <taxon>Ophiocordycipitaceae</taxon>
        <taxon>Purpureocillium</taxon>
    </lineage>
</organism>
<proteinExistence type="predicted"/>
<dbReference type="EMBL" id="JBGNUJ010000004">
    <property type="protein sequence ID" value="KAL3959880.1"/>
    <property type="molecule type" value="Genomic_DNA"/>
</dbReference>
<sequence>MATEQACRTLRAYRKKLSSAEPITADALTELDHELRLTAAALGDRAIRSKAMNETVLSGLLDQYSERLVTLLDEKLRLTSQAKERDDGDSNSGEERRRSSPDTSSASSP</sequence>
<dbReference type="Proteomes" id="UP001638806">
    <property type="component" value="Unassembled WGS sequence"/>
</dbReference>
<gene>
    <name evidence="1" type="ORF">ACCO45_004997</name>
</gene>
<keyword evidence="2" id="KW-1185">Reference proteome</keyword>
<accession>A0ACC4DU58</accession>
<protein>
    <submittedName>
        <fullName evidence="1">Uncharacterized protein</fullName>
    </submittedName>
</protein>
<evidence type="ECO:0000313" key="2">
    <source>
        <dbReference type="Proteomes" id="UP001638806"/>
    </source>
</evidence>
<comment type="caution">
    <text evidence="1">The sequence shown here is derived from an EMBL/GenBank/DDBJ whole genome shotgun (WGS) entry which is preliminary data.</text>
</comment>
<evidence type="ECO:0000313" key="1">
    <source>
        <dbReference type="EMBL" id="KAL3959880.1"/>
    </source>
</evidence>